<proteinExistence type="predicted"/>
<sequence>MKKNLLSAAILLFGYSVFAQNTNALVTNYISVKNALVSSDAKTAKQTINSLYQSIKEDDNFKQKENLLQSTGKMLKANNIEKQREAFNSVSTIVWDIVKNSEKLNHKVYYQYCPMKKSYWLSTEKEIKNPYYGAAMLNCGSVVATK</sequence>
<reference evidence="3 4" key="1">
    <citation type="submission" date="2016-10" db="EMBL/GenBank/DDBJ databases">
        <title>Complete Genome Sequence of Flavobacterium sp. PK15.</title>
        <authorList>
            <person name="Ekwe A."/>
            <person name="Kim S.B."/>
        </authorList>
    </citation>
    <scope>NUCLEOTIDE SEQUENCE [LARGE SCALE GENOMIC DNA]</scope>
    <source>
        <strain evidence="3 4">PK15</strain>
    </source>
</reference>
<dbReference type="AlphaFoldDB" id="A0A1D9P710"/>
<dbReference type="Pfam" id="PF11827">
    <property type="entry name" value="DUF3347"/>
    <property type="match status" value="1"/>
</dbReference>
<dbReference type="InterPro" id="IPR021782">
    <property type="entry name" value="DUF3347"/>
</dbReference>
<name>A0A1D9P710_9FLAO</name>
<accession>A0A1D9P710</accession>
<dbReference type="Proteomes" id="UP000178198">
    <property type="component" value="Chromosome"/>
</dbReference>
<protein>
    <recommendedName>
        <fullName evidence="2">DUF3347 domain-containing protein</fullName>
    </recommendedName>
</protein>
<dbReference type="KEGG" id="fcm:BIW12_01945"/>
<evidence type="ECO:0000313" key="3">
    <source>
        <dbReference type="EMBL" id="AOZ98302.1"/>
    </source>
</evidence>
<keyword evidence="4" id="KW-1185">Reference proteome</keyword>
<feature type="signal peptide" evidence="1">
    <location>
        <begin position="1"/>
        <end position="19"/>
    </location>
</feature>
<organism evidence="3 4">
    <name type="scientific">Flavobacterium commune</name>
    <dbReference type="NCBI Taxonomy" id="1306519"/>
    <lineage>
        <taxon>Bacteria</taxon>
        <taxon>Pseudomonadati</taxon>
        <taxon>Bacteroidota</taxon>
        <taxon>Flavobacteriia</taxon>
        <taxon>Flavobacteriales</taxon>
        <taxon>Flavobacteriaceae</taxon>
        <taxon>Flavobacterium</taxon>
    </lineage>
</organism>
<dbReference type="EMBL" id="CP017774">
    <property type="protein sequence ID" value="AOZ98302.1"/>
    <property type="molecule type" value="Genomic_DNA"/>
</dbReference>
<evidence type="ECO:0000259" key="2">
    <source>
        <dbReference type="Pfam" id="PF11827"/>
    </source>
</evidence>
<dbReference type="OrthoDB" id="5513217at2"/>
<evidence type="ECO:0000256" key="1">
    <source>
        <dbReference type="SAM" id="SignalP"/>
    </source>
</evidence>
<dbReference type="RefSeq" id="WP_071183571.1">
    <property type="nucleotide sequence ID" value="NZ_CP017774.1"/>
</dbReference>
<evidence type="ECO:0000313" key="4">
    <source>
        <dbReference type="Proteomes" id="UP000178198"/>
    </source>
</evidence>
<gene>
    <name evidence="3" type="ORF">BIW12_01945</name>
</gene>
<dbReference type="STRING" id="1306519.BIW12_01945"/>
<feature type="domain" description="DUF3347" evidence="2">
    <location>
        <begin position="26"/>
        <end position="103"/>
    </location>
</feature>
<feature type="chain" id="PRO_5009444156" description="DUF3347 domain-containing protein" evidence="1">
    <location>
        <begin position="20"/>
        <end position="146"/>
    </location>
</feature>
<keyword evidence="1" id="KW-0732">Signal</keyword>